<gene>
    <name evidence="1" type="ORF">PVK06_040240</name>
</gene>
<dbReference type="Proteomes" id="UP001358586">
    <property type="component" value="Chromosome 11"/>
</dbReference>
<evidence type="ECO:0000313" key="2">
    <source>
        <dbReference type="Proteomes" id="UP001358586"/>
    </source>
</evidence>
<keyword evidence="2" id="KW-1185">Reference proteome</keyword>
<sequence length="125" mass="14801">MAYFIDCCRCDEMPLLAVFQRLYQLKAHNRRKSSGLYYFTLCKDVEFIIFNKCSNLRLNRSKYNQVKCTTRNTEDSLEESTSLSREIDEYVDVRASMLDTRKKRRTNIGDVNVVLSSEEEKIVKY</sequence>
<reference evidence="1 2" key="1">
    <citation type="submission" date="2023-03" db="EMBL/GenBank/DDBJ databases">
        <title>WGS of Gossypium arboreum.</title>
        <authorList>
            <person name="Yu D."/>
        </authorList>
    </citation>
    <scope>NUCLEOTIDE SEQUENCE [LARGE SCALE GENOMIC DNA]</scope>
    <source>
        <tissue evidence="1">Leaf</tissue>
    </source>
</reference>
<protein>
    <submittedName>
        <fullName evidence="1">Uncharacterized protein</fullName>
    </submittedName>
</protein>
<proteinExistence type="predicted"/>
<organism evidence="1 2">
    <name type="scientific">Gossypium arboreum</name>
    <name type="common">Tree cotton</name>
    <name type="synonym">Gossypium nanking</name>
    <dbReference type="NCBI Taxonomy" id="29729"/>
    <lineage>
        <taxon>Eukaryota</taxon>
        <taxon>Viridiplantae</taxon>
        <taxon>Streptophyta</taxon>
        <taxon>Embryophyta</taxon>
        <taxon>Tracheophyta</taxon>
        <taxon>Spermatophyta</taxon>
        <taxon>Magnoliopsida</taxon>
        <taxon>eudicotyledons</taxon>
        <taxon>Gunneridae</taxon>
        <taxon>Pentapetalae</taxon>
        <taxon>rosids</taxon>
        <taxon>malvids</taxon>
        <taxon>Malvales</taxon>
        <taxon>Malvaceae</taxon>
        <taxon>Malvoideae</taxon>
        <taxon>Gossypium</taxon>
    </lineage>
</organism>
<comment type="caution">
    <text evidence="1">The sequence shown here is derived from an EMBL/GenBank/DDBJ whole genome shotgun (WGS) entry which is preliminary data.</text>
</comment>
<accession>A0ABR0N5P9</accession>
<name>A0ABR0N5P9_GOSAR</name>
<evidence type="ECO:0000313" key="1">
    <source>
        <dbReference type="EMBL" id="KAK5785638.1"/>
    </source>
</evidence>
<dbReference type="EMBL" id="JARKNE010000011">
    <property type="protein sequence ID" value="KAK5785638.1"/>
    <property type="molecule type" value="Genomic_DNA"/>
</dbReference>